<protein>
    <submittedName>
        <fullName evidence="2">Uncharacterized protein</fullName>
    </submittedName>
</protein>
<name>A0A1H9GGB9_9GAMM</name>
<keyword evidence="3" id="KW-1185">Reference proteome</keyword>
<dbReference type="STRING" id="355243.SAMN03080615_01664"/>
<evidence type="ECO:0000256" key="1">
    <source>
        <dbReference type="SAM" id="MobiDB-lite"/>
    </source>
</evidence>
<feature type="region of interest" description="Disordered" evidence="1">
    <location>
        <begin position="54"/>
        <end position="78"/>
    </location>
</feature>
<dbReference type="AlphaFoldDB" id="A0A1H9GGB9"/>
<gene>
    <name evidence="2" type="ORF">SAMN03080615_01664</name>
</gene>
<evidence type="ECO:0000313" key="3">
    <source>
        <dbReference type="Proteomes" id="UP000198749"/>
    </source>
</evidence>
<dbReference type="RefSeq" id="WP_091356518.1">
    <property type="nucleotide sequence ID" value="NZ_AP025284.1"/>
</dbReference>
<proteinExistence type="predicted"/>
<dbReference type="Proteomes" id="UP000198749">
    <property type="component" value="Unassembled WGS sequence"/>
</dbReference>
<organism evidence="2 3">
    <name type="scientific">Amphritea atlantica</name>
    <dbReference type="NCBI Taxonomy" id="355243"/>
    <lineage>
        <taxon>Bacteria</taxon>
        <taxon>Pseudomonadati</taxon>
        <taxon>Pseudomonadota</taxon>
        <taxon>Gammaproteobacteria</taxon>
        <taxon>Oceanospirillales</taxon>
        <taxon>Oceanospirillaceae</taxon>
        <taxon>Amphritea</taxon>
    </lineage>
</organism>
<reference evidence="3" key="1">
    <citation type="submission" date="2016-10" db="EMBL/GenBank/DDBJ databases">
        <authorList>
            <person name="Varghese N."/>
            <person name="Submissions S."/>
        </authorList>
    </citation>
    <scope>NUCLEOTIDE SEQUENCE [LARGE SCALE GENOMIC DNA]</scope>
    <source>
        <strain evidence="3">DSM 18887</strain>
    </source>
</reference>
<evidence type="ECO:0000313" key="2">
    <source>
        <dbReference type="EMBL" id="SEQ49083.1"/>
    </source>
</evidence>
<dbReference type="EMBL" id="FOGB01000004">
    <property type="protein sequence ID" value="SEQ49083.1"/>
    <property type="molecule type" value="Genomic_DNA"/>
</dbReference>
<accession>A0A1H9GGB9</accession>
<sequence length="78" mass="8171">MKILKVTGAGKLAVGEYTPDDLKAAGITPRDSAEMVSRGRAEWSFSNLAEDSKAAKKAPAEVVPRASAVKKTQAPGDE</sequence>